<sequence length="151" mass="16591">MSTRHAFTTKDVCAALKGVSRSRVHAWVQLPPFSGIPTQERSARRFNKADLLTFAALRALEDCFGARSAQLAQVSAGIHQYLSTPRQTSIEEWIFIPLDGGTARPSQPELVSGAGWVIDMARERERVDRYLGFAPPQRELPLMAGVGQSGP</sequence>
<accession>H8YWZ2</accession>
<evidence type="ECO:0000313" key="1">
    <source>
        <dbReference type="EMBL" id="EIC22968.1"/>
    </source>
</evidence>
<dbReference type="AlphaFoldDB" id="H8YWZ2"/>
<gene>
    <name evidence="1" type="ORF">Thi970DRAFT_00615</name>
</gene>
<dbReference type="EMBL" id="JH603168">
    <property type="protein sequence ID" value="EIC22968.1"/>
    <property type="molecule type" value="Genomic_DNA"/>
</dbReference>
<proteinExistence type="predicted"/>
<evidence type="ECO:0000313" key="2">
    <source>
        <dbReference type="Proteomes" id="UP000002964"/>
    </source>
</evidence>
<keyword evidence="2" id="KW-1185">Reference proteome</keyword>
<protein>
    <recommendedName>
        <fullName evidence="3">HTH merR-type domain-containing protein</fullName>
    </recommendedName>
</protein>
<dbReference type="STRING" id="631362.Thi970DRAFT_00615"/>
<dbReference type="OrthoDB" id="5768675at2"/>
<dbReference type="HOGENOM" id="CLU_1730582_0_0_6"/>
<organism evidence="1 2">
    <name type="scientific">Thiorhodovibrio frisius</name>
    <dbReference type="NCBI Taxonomy" id="631362"/>
    <lineage>
        <taxon>Bacteria</taxon>
        <taxon>Pseudomonadati</taxon>
        <taxon>Pseudomonadota</taxon>
        <taxon>Gammaproteobacteria</taxon>
        <taxon>Chromatiales</taxon>
        <taxon>Chromatiaceae</taxon>
        <taxon>Thiorhodovibrio</taxon>
    </lineage>
</organism>
<evidence type="ECO:0008006" key="3">
    <source>
        <dbReference type="Google" id="ProtNLM"/>
    </source>
</evidence>
<reference evidence="1 2" key="2">
    <citation type="submission" date="2011-11" db="EMBL/GenBank/DDBJ databases">
        <authorList>
            <consortium name="US DOE Joint Genome Institute"/>
            <person name="Lucas S."/>
            <person name="Han J."/>
            <person name="Lapidus A."/>
            <person name="Cheng J.-F."/>
            <person name="Goodwin L."/>
            <person name="Pitluck S."/>
            <person name="Peters L."/>
            <person name="Ovchinnikova G."/>
            <person name="Zhang X."/>
            <person name="Detter J.C."/>
            <person name="Han C."/>
            <person name="Tapia R."/>
            <person name="Land M."/>
            <person name="Hauser L."/>
            <person name="Kyrpides N."/>
            <person name="Ivanova N."/>
            <person name="Pagani I."/>
            <person name="Vogl K."/>
            <person name="Liu Z."/>
            <person name="Overmann J."/>
            <person name="Frigaard N.-U."/>
            <person name="Bryant D."/>
            <person name="Woyke T."/>
        </authorList>
    </citation>
    <scope>NUCLEOTIDE SEQUENCE [LARGE SCALE GENOMIC DNA]</scope>
    <source>
        <strain evidence="1 2">970</strain>
    </source>
</reference>
<reference evidence="2" key="1">
    <citation type="submission" date="2011-06" db="EMBL/GenBank/DDBJ databases">
        <authorList>
            <consortium name="US DOE Joint Genome Institute (JGI-PGF)"/>
            <person name="Lucas S."/>
            <person name="Han J."/>
            <person name="Lapidus A."/>
            <person name="Cheng J.-F."/>
            <person name="Goodwin L."/>
            <person name="Pitluck S."/>
            <person name="Peters L."/>
            <person name="Land M.L."/>
            <person name="Hauser L."/>
            <person name="Vogl K."/>
            <person name="Liu Z."/>
            <person name="Overmann J."/>
            <person name="Frigaard N.-U."/>
            <person name="Bryant D.A."/>
            <person name="Woyke T.J."/>
        </authorList>
    </citation>
    <scope>NUCLEOTIDE SEQUENCE [LARGE SCALE GENOMIC DNA]</scope>
    <source>
        <strain evidence="2">970</strain>
    </source>
</reference>
<name>H8YWZ2_9GAMM</name>
<dbReference type="RefSeq" id="WP_009147053.1">
    <property type="nucleotide sequence ID" value="NZ_CP121471.1"/>
</dbReference>
<dbReference type="Proteomes" id="UP000002964">
    <property type="component" value="Unassembled WGS sequence"/>
</dbReference>